<dbReference type="Gene3D" id="1.20.5.1930">
    <property type="match status" value="1"/>
</dbReference>
<evidence type="ECO:0000256" key="4">
    <source>
        <dbReference type="SAM" id="MobiDB-lite"/>
    </source>
</evidence>
<dbReference type="InterPro" id="IPR036890">
    <property type="entry name" value="HATPase_C_sf"/>
</dbReference>
<evidence type="ECO:0000256" key="5">
    <source>
        <dbReference type="SAM" id="Phobius"/>
    </source>
</evidence>
<sequence length="541" mass="55401">MPLAGLPRRWSRALDRAAERSANAGGSASRRPGFGGLLAGGMAIVWLLYLLGPIHQAWVHGHHLRAVLAGVCVVGYGTLIATTLAAYRGPDWEDGVDPPAPGRGAWIRLAAMTVLFAAVLALLGSAAVPSVLYLAVVAILVLPLRQSGIIAGLVAVLAAGLALVPGWRLGGGTIFLALVPPVIWLGREVGTRGRRLRELTRRQQAELAIVAERNRVARDVHDILGHSLTVITVKSELAQRLLDIDPERARVELADVERLAREALAGVRDTVGGLREVSLAGELANARTALHAAGIAADLPDTDVPGDRGVVLGWVLREAVTNVVRHSRARHCYVRVTPSAIDIVDDGQGLAVGARFGSGLSGLRERVCAAGGAFTLTTPPGGGLRLAVSFEDGGSSAREDRCAAGHDATHSGGTRENGGAAGGTIVPSPAAGTGAVVAGDEARRSAVTRAQQAVAGADDVDATAGRAQQAVAGAEDVDATAGRAQQAVAGAEDVDATAGRAQEAVAGAEDVDATAGRAEKGVAGDDGVRRARTSEERTDAG</sequence>
<evidence type="ECO:0000256" key="3">
    <source>
        <dbReference type="ARBA" id="ARBA00023012"/>
    </source>
</evidence>
<feature type="region of interest" description="Disordered" evidence="4">
    <location>
        <begin position="500"/>
        <end position="541"/>
    </location>
</feature>
<keyword evidence="5" id="KW-0812">Transmembrane</keyword>
<evidence type="ECO:0000256" key="1">
    <source>
        <dbReference type="ARBA" id="ARBA00022679"/>
    </source>
</evidence>
<evidence type="ECO:0000313" key="8">
    <source>
        <dbReference type="Proteomes" id="UP000431401"/>
    </source>
</evidence>
<feature type="compositionally biased region" description="Basic and acidic residues" evidence="4">
    <location>
        <begin position="517"/>
        <end position="541"/>
    </location>
</feature>
<keyword evidence="5" id="KW-1133">Transmembrane helix</keyword>
<dbReference type="GO" id="GO:0046983">
    <property type="term" value="F:protein dimerization activity"/>
    <property type="evidence" value="ECO:0007669"/>
    <property type="project" value="InterPro"/>
</dbReference>
<dbReference type="Proteomes" id="UP000431401">
    <property type="component" value="Unassembled WGS sequence"/>
</dbReference>
<dbReference type="CDD" id="cd16917">
    <property type="entry name" value="HATPase_UhpB-NarQ-NarX-like"/>
    <property type="match status" value="1"/>
</dbReference>
<name>A0A7K0DLI6_9NOCA</name>
<dbReference type="EMBL" id="WEGI01000004">
    <property type="protein sequence ID" value="MQY26633.1"/>
    <property type="molecule type" value="Genomic_DNA"/>
</dbReference>
<dbReference type="InterPro" id="IPR050482">
    <property type="entry name" value="Sensor_HK_TwoCompSys"/>
</dbReference>
<feature type="domain" description="Signal transduction histidine kinase subgroup 3 dimerisation and phosphoacceptor" evidence="6">
    <location>
        <begin position="212"/>
        <end position="278"/>
    </location>
</feature>
<dbReference type="GO" id="GO:0000155">
    <property type="term" value="F:phosphorelay sensor kinase activity"/>
    <property type="evidence" value="ECO:0007669"/>
    <property type="project" value="InterPro"/>
</dbReference>
<feature type="transmembrane region" description="Helical" evidence="5">
    <location>
        <begin position="105"/>
        <end position="124"/>
    </location>
</feature>
<feature type="transmembrane region" description="Helical" evidence="5">
    <location>
        <begin position="64"/>
        <end position="85"/>
    </location>
</feature>
<proteinExistence type="predicted"/>
<dbReference type="InterPro" id="IPR011712">
    <property type="entry name" value="Sig_transdc_His_kin_sub3_dim/P"/>
</dbReference>
<evidence type="ECO:0000256" key="2">
    <source>
        <dbReference type="ARBA" id="ARBA00022777"/>
    </source>
</evidence>
<keyword evidence="3" id="KW-0902">Two-component regulatory system</keyword>
<comment type="caution">
    <text evidence="7">The sequence shown here is derived from an EMBL/GenBank/DDBJ whole genome shotgun (WGS) entry which is preliminary data.</text>
</comment>
<keyword evidence="1" id="KW-0808">Transferase</keyword>
<evidence type="ECO:0000259" key="6">
    <source>
        <dbReference type="Pfam" id="PF07730"/>
    </source>
</evidence>
<organism evidence="7 8">
    <name type="scientific">Nocardia aurantia</name>
    <dbReference type="NCBI Taxonomy" id="2585199"/>
    <lineage>
        <taxon>Bacteria</taxon>
        <taxon>Bacillati</taxon>
        <taxon>Actinomycetota</taxon>
        <taxon>Actinomycetes</taxon>
        <taxon>Mycobacteriales</taxon>
        <taxon>Nocardiaceae</taxon>
        <taxon>Nocardia</taxon>
    </lineage>
</organism>
<dbReference type="Gene3D" id="3.30.565.10">
    <property type="entry name" value="Histidine kinase-like ATPase, C-terminal domain"/>
    <property type="match status" value="1"/>
</dbReference>
<dbReference type="GO" id="GO:0016020">
    <property type="term" value="C:membrane"/>
    <property type="evidence" value="ECO:0007669"/>
    <property type="project" value="InterPro"/>
</dbReference>
<dbReference type="Pfam" id="PF07730">
    <property type="entry name" value="HisKA_3"/>
    <property type="match status" value="1"/>
</dbReference>
<dbReference type="SUPFAM" id="SSF55874">
    <property type="entry name" value="ATPase domain of HSP90 chaperone/DNA topoisomerase II/histidine kinase"/>
    <property type="match status" value="1"/>
</dbReference>
<feature type="transmembrane region" description="Helical" evidence="5">
    <location>
        <begin position="33"/>
        <end position="52"/>
    </location>
</feature>
<dbReference type="PANTHER" id="PTHR24421:SF63">
    <property type="entry name" value="SENSOR HISTIDINE KINASE DESK"/>
    <property type="match status" value="1"/>
</dbReference>
<dbReference type="AlphaFoldDB" id="A0A7K0DLI6"/>
<protein>
    <recommendedName>
        <fullName evidence="6">Signal transduction histidine kinase subgroup 3 dimerisation and phosphoacceptor domain-containing protein</fullName>
    </recommendedName>
</protein>
<accession>A0A7K0DLI6</accession>
<evidence type="ECO:0000313" key="7">
    <source>
        <dbReference type="EMBL" id="MQY26633.1"/>
    </source>
</evidence>
<dbReference type="RefSeq" id="WP_227837565.1">
    <property type="nucleotide sequence ID" value="NZ_WEGI01000004.1"/>
</dbReference>
<feature type="transmembrane region" description="Helical" evidence="5">
    <location>
        <begin position="131"/>
        <end position="161"/>
    </location>
</feature>
<keyword evidence="2" id="KW-0418">Kinase</keyword>
<keyword evidence="8" id="KW-1185">Reference proteome</keyword>
<gene>
    <name evidence="7" type="ORF">NRB56_22040</name>
</gene>
<feature type="compositionally biased region" description="Basic and acidic residues" evidence="4">
    <location>
        <begin position="397"/>
        <end position="409"/>
    </location>
</feature>
<dbReference type="PANTHER" id="PTHR24421">
    <property type="entry name" value="NITRATE/NITRITE SENSOR PROTEIN NARX-RELATED"/>
    <property type="match status" value="1"/>
</dbReference>
<feature type="region of interest" description="Disordered" evidence="4">
    <location>
        <begin position="396"/>
        <end position="430"/>
    </location>
</feature>
<reference evidence="7 8" key="1">
    <citation type="submission" date="2019-10" db="EMBL/GenBank/DDBJ databases">
        <title>Nocardia macrotermitis sp. nov. and Nocardia aurantia sp. nov., isolated from the gut of fungus growing-termite Macrotermes natalensis.</title>
        <authorList>
            <person name="Benndorf R."/>
            <person name="Schwitalla J."/>
            <person name="Martin K."/>
            <person name="De Beer W."/>
            <person name="Kaster A.-K."/>
            <person name="Vollmers J."/>
            <person name="Poulsen M."/>
            <person name="Beemelmanns C."/>
        </authorList>
    </citation>
    <scope>NUCLEOTIDE SEQUENCE [LARGE SCALE GENOMIC DNA]</scope>
    <source>
        <strain evidence="7 8">RB56</strain>
    </source>
</reference>
<keyword evidence="5" id="KW-0472">Membrane</keyword>